<dbReference type="MEROPS" id="S16.007"/>
<dbReference type="InterPro" id="IPR027065">
    <property type="entry name" value="Lon_Prtase"/>
</dbReference>
<keyword evidence="4" id="KW-1185">Reference proteome</keyword>
<evidence type="ECO:0000256" key="1">
    <source>
        <dbReference type="PROSITE-ProRule" id="PRU01122"/>
    </source>
</evidence>
<comment type="catalytic activity">
    <reaction evidence="1">
        <text>Hydrolysis of proteins in presence of ATP.</text>
        <dbReference type="EC" id="3.4.21.53"/>
    </reaction>
</comment>
<dbReference type="GO" id="GO:0006508">
    <property type="term" value="P:proteolysis"/>
    <property type="evidence" value="ECO:0007669"/>
    <property type="project" value="UniProtKB-KW"/>
</dbReference>
<dbReference type="InterPro" id="IPR046843">
    <property type="entry name" value="LonB_AAA-LID"/>
</dbReference>
<protein>
    <recommendedName>
        <fullName evidence="1">endopeptidase La</fullName>
        <ecNumber evidence="1">3.4.21.53</ecNumber>
    </recommendedName>
</protein>
<organism evidence="3 4">
    <name type="scientific">Thermus parvatiensis</name>
    <dbReference type="NCBI Taxonomy" id="456163"/>
    <lineage>
        <taxon>Bacteria</taxon>
        <taxon>Thermotogati</taxon>
        <taxon>Deinococcota</taxon>
        <taxon>Deinococci</taxon>
        <taxon>Thermales</taxon>
        <taxon>Thermaceae</taxon>
        <taxon>Thermus</taxon>
    </lineage>
</organism>
<dbReference type="Proteomes" id="UP000053186">
    <property type="component" value="Unassembled WGS sequence"/>
</dbReference>
<dbReference type="PANTHER" id="PTHR10046">
    <property type="entry name" value="ATP DEPENDENT LON PROTEASE FAMILY MEMBER"/>
    <property type="match status" value="1"/>
</dbReference>
<feature type="active site" evidence="1">
    <location>
        <position position="611"/>
    </location>
</feature>
<feature type="domain" description="Lon proteolytic" evidence="2">
    <location>
        <begin position="479"/>
        <end position="673"/>
    </location>
</feature>
<accession>H7GEY0</accession>
<dbReference type="PRINTS" id="PR00830">
    <property type="entry name" value="ENDOLAPTASE"/>
</dbReference>
<dbReference type="PROSITE" id="PS51786">
    <property type="entry name" value="LON_PROTEOLYTIC"/>
    <property type="match status" value="1"/>
</dbReference>
<sequence length="700" mass="76799">MFPMRVASVRWFTPPTRPRPAPLFFGQERALRALEAAFLHRGHGYLVGPSGLGKRTRLLAFLEGRAFPKEELVYLPLGEEAFPLLLPEGEGRALVEGVEALFAEFTPGLFREKGFLYAKNLVESRHEREAEALLQALAQEAKAHGFALAEEEGGFTLTGQGPLPPELSAKLEETVLAYVEVRQRAQAEVAALRRSFAERLLQPRVEGLKARFPEAARYLDWLLESLLRAAALEEEVEGEALLPRLLVEGGTRVVYEPNPTPERLFGHLEYEAREGVLTTHLGLLRPGALMRAAGGVLVLEAHRVLELGSYPLLKRSLATGEIEPLAPRPEVRGPRLQPAPLKAQVFLVGPPEVIALLEEDEEFLELFPFRVEFNPEMPYTEAHVAHLGGFLEAQGVRLLPEGLAALADEARRMAGHRERLDARIYRLLDLAREAARYQNPVGREGVEQALKAREDRFALEQELFLKDVEEGVVALEVTGERVGEVNGLVVLEGPAPTGRPVRITAQAGPGREGILSIDREVGLGGQVFHKAVLTLAGYLRGTYAQLGALSATVSLVFEQSYGSLEGDSAGLAELLAVLSAISGLPLRQDLAVTGAVDQTGRVLAVGRVAEKVEGFFRVCQTLGLTGTQGVVLPKANLPHLTLRREVVEAVEEGVFHLFAVEEVDEAVELLFGRRAYWVHEKVREALEHFQKLENGDGEKG</sequence>
<dbReference type="Gene3D" id="1.10.8.60">
    <property type="match status" value="1"/>
</dbReference>
<dbReference type="InterPro" id="IPR041699">
    <property type="entry name" value="AAA_32"/>
</dbReference>
<comment type="caution">
    <text evidence="3">The sequence shown here is derived from an EMBL/GenBank/DDBJ whole genome shotgun (WGS) entry which is preliminary data.</text>
</comment>
<dbReference type="PATRIC" id="fig|456163.3.peg.726"/>
<keyword evidence="1" id="KW-0720">Serine protease</keyword>
<dbReference type="GO" id="GO:0005524">
    <property type="term" value="F:ATP binding"/>
    <property type="evidence" value="ECO:0007669"/>
    <property type="project" value="InterPro"/>
</dbReference>
<dbReference type="EC" id="3.4.21.53" evidence="1"/>
<dbReference type="Gene3D" id="3.30.230.10">
    <property type="match status" value="1"/>
</dbReference>
<dbReference type="InterPro" id="IPR008269">
    <property type="entry name" value="Lon_proteolytic"/>
</dbReference>
<dbReference type="Pfam" id="PF13654">
    <property type="entry name" value="AAA_32"/>
    <property type="match status" value="1"/>
</dbReference>
<keyword evidence="1 3" id="KW-0645">Protease</keyword>
<evidence type="ECO:0000259" key="2">
    <source>
        <dbReference type="PROSITE" id="PS51786"/>
    </source>
</evidence>
<dbReference type="InterPro" id="IPR020568">
    <property type="entry name" value="Ribosomal_Su5_D2-typ_SF"/>
</dbReference>
<dbReference type="GO" id="GO:0004252">
    <property type="term" value="F:serine-type endopeptidase activity"/>
    <property type="evidence" value="ECO:0007669"/>
    <property type="project" value="UniProtKB-UniRule"/>
</dbReference>
<proteinExistence type="inferred from homology"/>
<dbReference type="InterPro" id="IPR014721">
    <property type="entry name" value="Ribsml_uS5_D2-typ_fold_subgr"/>
</dbReference>
<reference evidence="3 4" key="1">
    <citation type="journal article" date="2012" name="J. Bacteriol.">
        <title>Draft genome sequence of Thermus sp. strain RL, isolated from a hot water spring located atop the Himalayan ranges at Manikaran, India.</title>
        <authorList>
            <person name="Dwivedi V."/>
            <person name="Sangwan N."/>
            <person name="Nigam A."/>
            <person name="Garg N."/>
            <person name="Niharika N."/>
            <person name="Khurana P."/>
            <person name="Khurana J.P."/>
            <person name="Lal R."/>
        </authorList>
    </citation>
    <scope>NUCLEOTIDE SEQUENCE [LARGE SCALE GENOMIC DNA]</scope>
    <source>
        <strain evidence="3 4">RL</strain>
    </source>
</reference>
<dbReference type="Gene3D" id="1.20.120.1680">
    <property type="match status" value="1"/>
</dbReference>
<name>H7GEY0_9DEIN</name>
<evidence type="ECO:0000313" key="4">
    <source>
        <dbReference type="Proteomes" id="UP000053186"/>
    </source>
</evidence>
<dbReference type="GO" id="GO:0004176">
    <property type="term" value="F:ATP-dependent peptidase activity"/>
    <property type="evidence" value="ECO:0007669"/>
    <property type="project" value="UniProtKB-UniRule"/>
</dbReference>
<comment type="similarity">
    <text evidence="1">Belongs to the peptidase S16 family.</text>
</comment>
<dbReference type="AlphaFoldDB" id="H7GEY0"/>
<dbReference type="GO" id="GO:0030163">
    <property type="term" value="P:protein catabolic process"/>
    <property type="evidence" value="ECO:0007669"/>
    <property type="project" value="InterPro"/>
</dbReference>
<dbReference type="SUPFAM" id="SSF54211">
    <property type="entry name" value="Ribosomal protein S5 domain 2-like"/>
    <property type="match status" value="1"/>
</dbReference>
<keyword evidence="1" id="KW-0378">Hydrolase</keyword>
<dbReference type="Pfam" id="PF05362">
    <property type="entry name" value="Lon_C"/>
    <property type="match status" value="1"/>
</dbReference>
<gene>
    <name evidence="3" type="ORF">RLTM_03316</name>
</gene>
<evidence type="ECO:0000313" key="3">
    <source>
        <dbReference type="EMBL" id="EIA39727.1"/>
    </source>
</evidence>
<dbReference type="EMBL" id="AIJQ01000003">
    <property type="protein sequence ID" value="EIA39727.1"/>
    <property type="molecule type" value="Genomic_DNA"/>
</dbReference>
<dbReference type="Pfam" id="PF20436">
    <property type="entry name" value="LonB_AAA-LID"/>
    <property type="match status" value="1"/>
</dbReference>
<feature type="active site" evidence="1">
    <location>
        <position position="568"/>
    </location>
</feature>